<organism evidence="1 2">
    <name type="scientific">Sphingomonas pokkalii</name>
    <dbReference type="NCBI Taxonomy" id="2175090"/>
    <lineage>
        <taxon>Bacteria</taxon>
        <taxon>Pseudomonadati</taxon>
        <taxon>Pseudomonadota</taxon>
        <taxon>Alphaproteobacteria</taxon>
        <taxon>Sphingomonadales</taxon>
        <taxon>Sphingomonadaceae</taxon>
        <taxon>Sphingomonas</taxon>
    </lineage>
</organism>
<comment type="caution">
    <text evidence="1">The sequence shown here is derived from an EMBL/GenBank/DDBJ whole genome shotgun (WGS) entry which is preliminary data.</text>
</comment>
<keyword evidence="2" id="KW-1185">Reference proteome</keyword>
<protein>
    <recommendedName>
        <fullName evidence="3">TonB C-terminal domain-containing protein</fullName>
    </recommendedName>
</protein>
<evidence type="ECO:0000313" key="1">
    <source>
        <dbReference type="EMBL" id="PVX30637.1"/>
    </source>
</evidence>
<accession>A0A2U0SH18</accession>
<dbReference type="RefSeq" id="WP_116470046.1">
    <property type="nucleotide sequence ID" value="NZ_QENQ01000001.1"/>
</dbReference>
<sequence>MIATFALALALTGGQVRTIDWPALAPLPYRTPPVITPEMLTFVAKEVVARKCALAIGPGLALSIDVAVLVDAQDNIRTTVPRAIQCPAVEQYAAAMVAGAARGNLLPRTASADQWYRTTVTFVWPK</sequence>
<evidence type="ECO:0008006" key="3">
    <source>
        <dbReference type="Google" id="ProtNLM"/>
    </source>
</evidence>
<dbReference type="EMBL" id="QENQ01000001">
    <property type="protein sequence ID" value="PVX30637.1"/>
    <property type="molecule type" value="Genomic_DNA"/>
</dbReference>
<name>A0A2U0SH18_9SPHN</name>
<dbReference type="Proteomes" id="UP000245890">
    <property type="component" value="Unassembled WGS sequence"/>
</dbReference>
<reference evidence="1 2" key="1">
    <citation type="submission" date="2018-05" db="EMBL/GenBank/DDBJ databases">
        <title>Description of Sphingomonas pokkalii sp nov, isolated from the rhizosphere of saline tolerant pokkali rice and its draft genome analysis.</title>
        <authorList>
            <person name="Menon R."/>
            <person name="Kumari S."/>
            <person name="Rameshkumar N."/>
        </authorList>
    </citation>
    <scope>NUCLEOTIDE SEQUENCE [LARGE SCALE GENOMIC DNA]</scope>
    <source>
        <strain evidence="1 2">L3B27</strain>
    </source>
</reference>
<dbReference type="OrthoDB" id="7472509at2"/>
<proteinExistence type="predicted"/>
<dbReference type="AlphaFoldDB" id="A0A2U0SH18"/>
<evidence type="ECO:0000313" key="2">
    <source>
        <dbReference type="Proteomes" id="UP000245890"/>
    </source>
</evidence>
<gene>
    <name evidence="1" type="ORF">DD559_15880</name>
</gene>